<accession>A0A1I4I2V6</accession>
<feature type="domain" description="Carbohydrate kinase PfkB" evidence="8">
    <location>
        <begin position="9"/>
        <end position="291"/>
    </location>
</feature>
<keyword evidence="6 7" id="KW-0067">ATP-binding</keyword>
<comment type="similarity">
    <text evidence="1">Belongs to the carbohydrate kinase pfkB family.</text>
</comment>
<dbReference type="GO" id="GO:2001059">
    <property type="term" value="P:D-tagatose 6-phosphate catabolic process"/>
    <property type="evidence" value="ECO:0007669"/>
    <property type="project" value="UniProtKB-UniPathway"/>
</dbReference>
<gene>
    <name evidence="9" type="ORF">SAMN05216438_11221</name>
</gene>
<dbReference type="GO" id="GO:0009024">
    <property type="term" value="F:tagatose-6-phosphate kinase activity"/>
    <property type="evidence" value="ECO:0007669"/>
    <property type="project" value="UniProtKB-EC"/>
</dbReference>
<evidence type="ECO:0000256" key="4">
    <source>
        <dbReference type="ARBA" id="ARBA00022741"/>
    </source>
</evidence>
<comment type="catalytic activity">
    <reaction evidence="7">
        <text>D-tagatofuranose 6-phosphate + ATP = D-tagatofuranose 1,6-bisphosphate + ADP + H(+)</text>
        <dbReference type="Rhea" id="RHEA:12420"/>
        <dbReference type="ChEBI" id="CHEBI:15378"/>
        <dbReference type="ChEBI" id="CHEBI:30616"/>
        <dbReference type="ChEBI" id="CHEBI:58694"/>
        <dbReference type="ChEBI" id="CHEBI:58695"/>
        <dbReference type="ChEBI" id="CHEBI:456216"/>
        <dbReference type="EC" id="2.7.1.144"/>
    </reaction>
</comment>
<evidence type="ECO:0000259" key="8">
    <source>
        <dbReference type="Pfam" id="PF00294"/>
    </source>
</evidence>
<sequence length="309" mass="33619">MSILTVTLNPAIDISYPLESFHLNTVNRVARVGKTAGGKGLNVSRVLKELGADVLATGFADDSLGTEIVKDLKSEGLDSRFTKISGKTRNCIAILHEGQQTEILEKGPRILREEAEKFIVNFKAMLAGVKAIAISGSLPEGLQETFYSDLIAIANKQEKTVVLDCSGSALEAVLKNPHKPRVIKPNLEELTDLLGEKVTLENIKECLQDRLFDGIEWIVVSLGKEGAFAKVSDKFYRVKIPQIDVVNPVGSGDATVAGLAYGISQNETVENTLKRANVCGMLNALEAKTGHINRTNYQALFDQLKVEKI</sequence>
<dbReference type="UniPathway" id="UPA00704">
    <property type="reaction ID" value="UER00715"/>
</dbReference>
<dbReference type="AlphaFoldDB" id="A0A1I4I2V6"/>
<comment type="similarity">
    <text evidence="7">Belongs to the carbohydrate kinase PfkB family. LacC subfamily.</text>
</comment>
<dbReference type="EC" id="2.7.1.144" evidence="7"/>
<dbReference type="InterPro" id="IPR002173">
    <property type="entry name" value="Carboh/pur_kinase_PfkB_CS"/>
</dbReference>
<dbReference type="GO" id="GO:0044281">
    <property type="term" value="P:small molecule metabolic process"/>
    <property type="evidence" value="ECO:0007669"/>
    <property type="project" value="UniProtKB-ARBA"/>
</dbReference>
<dbReference type="FunFam" id="3.40.1190.20:FF:000001">
    <property type="entry name" value="Phosphofructokinase"/>
    <property type="match status" value="1"/>
</dbReference>
<dbReference type="PROSITE" id="PS00584">
    <property type="entry name" value="PFKB_KINASES_2"/>
    <property type="match status" value="1"/>
</dbReference>
<dbReference type="GO" id="GO:0005988">
    <property type="term" value="P:lactose metabolic process"/>
    <property type="evidence" value="ECO:0007669"/>
    <property type="project" value="UniProtKB-KW"/>
</dbReference>
<dbReference type="GO" id="GO:0005524">
    <property type="term" value="F:ATP binding"/>
    <property type="evidence" value="ECO:0007669"/>
    <property type="project" value="UniProtKB-KW"/>
</dbReference>
<dbReference type="PIRSF" id="PIRSF000535">
    <property type="entry name" value="1PFK/6PFK/LacC"/>
    <property type="match status" value="1"/>
</dbReference>
<comment type="pathway">
    <text evidence="7">Carbohydrate metabolism; D-tagatose 6-phosphate degradation; D-glyceraldehyde 3-phosphate and glycerone phosphate from D-tagatose 6-phosphate: step 1/2.</text>
</comment>
<dbReference type="GO" id="GO:0016052">
    <property type="term" value="P:carbohydrate catabolic process"/>
    <property type="evidence" value="ECO:0007669"/>
    <property type="project" value="UniProtKB-ARBA"/>
</dbReference>
<evidence type="ECO:0000313" key="9">
    <source>
        <dbReference type="EMBL" id="SFL48151.1"/>
    </source>
</evidence>
<dbReference type="InterPro" id="IPR017583">
    <property type="entry name" value="Tagatose/fructose_Pkinase"/>
</dbReference>
<dbReference type="GO" id="GO:0005829">
    <property type="term" value="C:cytosol"/>
    <property type="evidence" value="ECO:0007669"/>
    <property type="project" value="TreeGrafter"/>
</dbReference>
<dbReference type="SUPFAM" id="SSF53613">
    <property type="entry name" value="Ribokinase-like"/>
    <property type="match status" value="1"/>
</dbReference>
<dbReference type="InterPro" id="IPR029056">
    <property type="entry name" value="Ribokinase-like"/>
</dbReference>
<keyword evidence="4 7" id="KW-0547">Nucleotide-binding</keyword>
<dbReference type="EMBL" id="FOTJ01000012">
    <property type="protein sequence ID" value="SFL48151.1"/>
    <property type="molecule type" value="Genomic_DNA"/>
</dbReference>
<keyword evidence="2 7" id="KW-0808">Transferase</keyword>
<dbReference type="Gene3D" id="3.40.1190.20">
    <property type="match status" value="1"/>
</dbReference>
<dbReference type="InterPro" id="IPR011611">
    <property type="entry name" value="PfkB_dom"/>
</dbReference>
<dbReference type="Pfam" id="PF00294">
    <property type="entry name" value="PfkB"/>
    <property type="match status" value="1"/>
</dbReference>
<evidence type="ECO:0000256" key="5">
    <source>
        <dbReference type="ARBA" id="ARBA00022777"/>
    </source>
</evidence>
<evidence type="ECO:0000256" key="6">
    <source>
        <dbReference type="ARBA" id="ARBA00022840"/>
    </source>
</evidence>
<dbReference type="GO" id="GO:0008443">
    <property type="term" value="F:phosphofructokinase activity"/>
    <property type="evidence" value="ECO:0007669"/>
    <property type="project" value="UniProtKB-ARBA"/>
</dbReference>
<dbReference type="OrthoDB" id="9801219at2"/>
<dbReference type="PANTHER" id="PTHR46566:SF5">
    <property type="entry name" value="1-PHOSPHOFRUCTOKINASE"/>
    <property type="match status" value="1"/>
</dbReference>
<dbReference type="PANTHER" id="PTHR46566">
    <property type="entry name" value="1-PHOSPHOFRUCTOKINASE-RELATED"/>
    <property type="match status" value="1"/>
</dbReference>
<protein>
    <recommendedName>
        <fullName evidence="7">Tagatose-6-phosphate kinase</fullName>
        <ecNumber evidence="7">2.7.1.144</ecNumber>
    </recommendedName>
</protein>
<evidence type="ECO:0000256" key="7">
    <source>
        <dbReference type="PIRNR" id="PIRNR000535"/>
    </source>
</evidence>
<proteinExistence type="inferred from homology"/>
<dbReference type="RefSeq" id="WP_074751571.1">
    <property type="nucleotide sequence ID" value="NZ_FOTJ01000012.1"/>
</dbReference>
<reference evidence="9 10" key="1">
    <citation type="submission" date="2016-10" db="EMBL/GenBank/DDBJ databases">
        <authorList>
            <person name="de Groot N.N."/>
        </authorList>
    </citation>
    <scope>NUCLEOTIDE SEQUENCE [LARGE SCALE GENOMIC DNA]</scope>
    <source>
        <strain evidence="9 10">M79</strain>
    </source>
</reference>
<keyword evidence="5 9" id="KW-0418">Kinase</keyword>
<evidence type="ECO:0000256" key="1">
    <source>
        <dbReference type="ARBA" id="ARBA00005380"/>
    </source>
</evidence>
<evidence type="ECO:0000313" key="10">
    <source>
        <dbReference type="Proteomes" id="UP000181969"/>
    </source>
</evidence>
<evidence type="ECO:0000256" key="3">
    <source>
        <dbReference type="ARBA" id="ARBA00022736"/>
    </source>
</evidence>
<dbReference type="NCBIfam" id="TIGR03168">
    <property type="entry name" value="1-PFK"/>
    <property type="match status" value="1"/>
</dbReference>
<keyword evidence="3 7" id="KW-0423">Lactose metabolism</keyword>
<evidence type="ECO:0000256" key="2">
    <source>
        <dbReference type="ARBA" id="ARBA00022679"/>
    </source>
</evidence>
<organism evidence="9 10">
    <name type="scientific">Lactococcus garvieae</name>
    <dbReference type="NCBI Taxonomy" id="1363"/>
    <lineage>
        <taxon>Bacteria</taxon>
        <taxon>Bacillati</taxon>
        <taxon>Bacillota</taxon>
        <taxon>Bacilli</taxon>
        <taxon>Lactobacillales</taxon>
        <taxon>Streptococcaceae</taxon>
        <taxon>Lactococcus</taxon>
    </lineage>
</organism>
<name>A0A1I4I2V6_9LACT</name>
<dbReference type="CDD" id="cd01164">
    <property type="entry name" value="FruK_PfkB_like"/>
    <property type="match status" value="1"/>
</dbReference>
<dbReference type="Proteomes" id="UP000181969">
    <property type="component" value="Unassembled WGS sequence"/>
</dbReference>